<reference evidence="1 2" key="1">
    <citation type="submission" date="2019-09" db="EMBL/GenBank/DDBJ databases">
        <authorList>
            <person name="Chandra G."/>
            <person name="Truman W A."/>
        </authorList>
    </citation>
    <scope>NUCLEOTIDE SEQUENCE [LARGE SCALE GENOMIC DNA]</scope>
    <source>
        <strain evidence="1">PS833</strain>
    </source>
</reference>
<proteinExistence type="predicted"/>
<accession>A0A5E7ETS3</accession>
<gene>
    <name evidence="1" type="ORF">PS833_04840</name>
</gene>
<organism evidence="1 2">
    <name type="scientific">Pseudomonas fluorescens</name>
    <dbReference type="NCBI Taxonomy" id="294"/>
    <lineage>
        <taxon>Bacteria</taxon>
        <taxon>Pseudomonadati</taxon>
        <taxon>Pseudomonadota</taxon>
        <taxon>Gammaproteobacteria</taxon>
        <taxon>Pseudomonadales</taxon>
        <taxon>Pseudomonadaceae</taxon>
        <taxon>Pseudomonas</taxon>
    </lineage>
</organism>
<sequence>MWGMRAFKCHFVFPTNIIIANVILIEKQLQLSRFLKKFIILGVTQILRRRVKIFEPRNWRMECHLLQSWILGWR</sequence>
<name>A0A5E7ETS3_PSEFL</name>
<evidence type="ECO:0000313" key="2">
    <source>
        <dbReference type="Proteomes" id="UP000409037"/>
    </source>
</evidence>
<evidence type="ECO:0000313" key="1">
    <source>
        <dbReference type="EMBL" id="VVO29033.1"/>
    </source>
</evidence>
<dbReference type="EMBL" id="CABVHU010000014">
    <property type="protein sequence ID" value="VVO29033.1"/>
    <property type="molecule type" value="Genomic_DNA"/>
</dbReference>
<dbReference type="AlphaFoldDB" id="A0A5E7ETS3"/>
<protein>
    <submittedName>
        <fullName evidence="1">Uncharacterized protein</fullName>
    </submittedName>
</protein>
<dbReference type="Proteomes" id="UP000409037">
    <property type="component" value="Unassembled WGS sequence"/>
</dbReference>